<gene>
    <name evidence="1" type="ORF">QLQ83_00075</name>
</gene>
<proteinExistence type="predicted"/>
<dbReference type="EMBL" id="JASCQP010000002">
    <property type="protein sequence ID" value="MDI5889494.1"/>
    <property type="molecule type" value="Genomic_DNA"/>
</dbReference>
<reference evidence="1 2" key="1">
    <citation type="submission" date="2023-04" db="EMBL/GenBank/DDBJ databases">
        <title>Halomonas strains isolated from rhizosphere soil.</title>
        <authorList>
            <person name="Xu L."/>
            <person name="Sun J.-Q."/>
        </authorList>
    </citation>
    <scope>NUCLEOTIDE SEQUENCE [LARGE SCALE GENOMIC DNA]</scope>
    <source>
        <strain evidence="1 2">LR5S20</strain>
    </source>
</reference>
<organism evidence="1 2">
    <name type="scientific">Halomonas rhizosphaerae</name>
    <dbReference type="NCBI Taxonomy" id="3043296"/>
    <lineage>
        <taxon>Bacteria</taxon>
        <taxon>Pseudomonadati</taxon>
        <taxon>Pseudomonadota</taxon>
        <taxon>Gammaproteobacteria</taxon>
        <taxon>Oceanospirillales</taxon>
        <taxon>Halomonadaceae</taxon>
        <taxon>Halomonas</taxon>
    </lineage>
</organism>
<dbReference type="RefSeq" id="WP_282733548.1">
    <property type="nucleotide sequence ID" value="NZ_JASCQP010000002.1"/>
</dbReference>
<accession>A0ABT6UU70</accession>
<name>A0ABT6UU70_9GAMM</name>
<evidence type="ECO:0000313" key="2">
    <source>
        <dbReference type="Proteomes" id="UP001225957"/>
    </source>
</evidence>
<protein>
    <submittedName>
        <fullName evidence="1">Uncharacterized protein</fullName>
    </submittedName>
</protein>
<sequence length="121" mass="13787">MKNLNELIIECIEKKPGSKEFALFFNLDGEPVWKAMLGNELPVPLGESTGEFNGTGASPEEAVKHLHSNLLNGVLNGGYDWLLALHRTPWLEEFSSGREYNIWDDEDQLYNDLMAFMRSKR</sequence>
<keyword evidence="2" id="KW-1185">Reference proteome</keyword>
<comment type="caution">
    <text evidence="1">The sequence shown here is derived from an EMBL/GenBank/DDBJ whole genome shotgun (WGS) entry which is preliminary data.</text>
</comment>
<dbReference type="Proteomes" id="UP001225957">
    <property type="component" value="Unassembled WGS sequence"/>
</dbReference>
<evidence type="ECO:0000313" key="1">
    <source>
        <dbReference type="EMBL" id="MDI5889494.1"/>
    </source>
</evidence>